<dbReference type="InterPro" id="IPR002514">
    <property type="entry name" value="Transposase_8"/>
</dbReference>
<evidence type="ECO:0000313" key="2">
    <source>
        <dbReference type="Proteomes" id="UP000479132"/>
    </source>
</evidence>
<keyword evidence="2" id="KW-1185">Reference proteome</keyword>
<dbReference type="GO" id="GO:0006313">
    <property type="term" value="P:DNA transposition"/>
    <property type="evidence" value="ECO:0007669"/>
    <property type="project" value="InterPro"/>
</dbReference>
<dbReference type="GO" id="GO:0043565">
    <property type="term" value="F:sequence-specific DNA binding"/>
    <property type="evidence" value="ECO:0007669"/>
    <property type="project" value="InterPro"/>
</dbReference>
<dbReference type="Proteomes" id="UP000479132">
    <property type="component" value="Unassembled WGS sequence"/>
</dbReference>
<evidence type="ECO:0000313" key="1">
    <source>
        <dbReference type="EMBL" id="NGP88129.1"/>
    </source>
</evidence>
<dbReference type="RefSeq" id="WP_165267539.1">
    <property type="nucleotide sequence ID" value="NZ_JAALLS010000007.1"/>
</dbReference>
<gene>
    <name evidence="1" type="ORF">G3569_07165</name>
</gene>
<dbReference type="Pfam" id="PF01527">
    <property type="entry name" value="HTH_Tnp_1"/>
    <property type="match status" value="1"/>
</dbReference>
<name>A0A6M1T298_9BACT</name>
<protein>
    <submittedName>
        <fullName evidence="1">Transposase</fullName>
    </submittedName>
</protein>
<dbReference type="EMBL" id="JAALLS010000007">
    <property type="protein sequence ID" value="NGP88129.1"/>
    <property type="molecule type" value="Genomic_DNA"/>
</dbReference>
<dbReference type="GO" id="GO:0004803">
    <property type="term" value="F:transposase activity"/>
    <property type="evidence" value="ECO:0007669"/>
    <property type="project" value="InterPro"/>
</dbReference>
<dbReference type="AlphaFoldDB" id="A0A6M1T298"/>
<organism evidence="1 2">
    <name type="scientific">Fodinibius halophilus</name>
    <dbReference type="NCBI Taxonomy" id="1736908"/>
    <lineage>
        <taxon>Bacteria</taxon>
        <taxon>Pseudomonadati</taxon>
        <taxon>Balneolota</taxon>
        <taxon>Balneolia</taxon>
        <taxon>Balneolales</taxon>
        <taxon>Balneolaceae</taxon>
        <taxon>Fodinibius</taxon>
    </lineage>
</organism>
<dbReference type="InterPro" id="IPR010921">
    <property type="entry name" value="Trp_repressor/repl_initiator"/>
</dbReference>
<dbReference type="SUPFAM" id="SSF48295">
    <property type="entry name" value="TrpR-like"/>
    <property type="match status" value="1"/>
</dbReference>
<reference evidence="1 2" key="1">
    <citation type="submission" date="2020-02" db="EMBL/GenBank/DDBJ databases">
        <title>Aliifodinibius halophilus 2W32, complete genome.</title>
        <authorList>
            <person name="Li Y."/>
            <person name="Wu S."/>
        </authorList>
    </citation>
    <scope>NUCLEOTIDE SEQUENCE [LARGE SCALE GENOMIC DNA]</scope>
    <source>
        <strain evidence="1 2">2W32</strain>
    </source>
</reference>
<sequence length="48" mass="5712">MSTTNRRTFTKQFKQDVVQQSQHCDTITELAADLGLRPELIYRWRSEL</sequence>
<proteinExistence type="predicted"/>
<accession>A0A6M1T298</accession>
<comment type="caution">
    <text evidence="1">The sequence shown here is derived from an EMBL/GenBank/DDBJ whole genome shotgun (WGS) entry which is preliminary data.</text>
</comment>